<reference evidence="6" key="1">
    <citation type="submission" date="2024-03" db="EMBL/GenBank/DDBJ databases">
        <authorList>
            <consortium name="ELIXIR-Norway"/>
            <consortium name="Elixir Norway"/>
        </authorList>
    </citation>
    <scope>NUCLEOTIDE SEQUENCE</scope>
</reference>
<evidence type="ECO:0000256" key="1">
    <source>
        <dbReference type="ARBA" id="ARBA00008056"/>
    </source>
</evidence>
<dbReference type="Proteomes" id="UP001497522">
    <property type="component" value="Chromosome 6"/>
</dbReference>
<dbReference type="SUPFAM" id="SSF51197">
    <property type="entry name" value="Clavaminate synthase-like"/>
    <property type="match status" value="1"/>
</dbReference>
<evidence type="ECO:0000256" key="4">
    <source>
        <dbReference type="RuleBase" id="RU003682"/>
    </source>
</evidence>
<keyword evidence="7" id="KW-1185">Reference proteome</keyword>
<dbReference type="Pfam" id="PF14226">
    <property type="entry name" value="DIOX_N"/>
    <property type="match status" value="1"/>
</dbReference>
<dbReference type="InterPro" id="IPR050295">
    <property type="entry name" value="Plant_2OG-oxidoreductases"/>
</dbReference>
<comment type="similarity">
    <text evidence="1 4">Belongs to the iron/ascorbate-dependent oxidoreductase family.</text>
</comment>
<dbReference type="PANTHER" id="PTHR47991">
    <property type="entry name" value="OXOGLUTARATE/IRON-DEPENDENT DIOXYGENASE"/>
    <property type="match status" value="1"/>
</dbReference>
<dbReference type="PROSITE" id="PS51471">
    <property type="entry name" value="FE2OG_OXY"/>
    <property type="match status" value="1"/>
</dbReference>
<evidence type="ECO:0000313" key="7">
    <source>
        <dbReference type="Proteomes" id="UP001497522"/>
    </source>
</evidence>
<dbReference type="InterPro" id="IPR026992">
    <property type="entry name" value="DIOX_N"/>
</dbReference>
<name>A0ABP1BP67_9BRYO</name>
<dbReference type="Pfam" id="PF03171">
    <property type="entry name" value="2OG-FeII_Oxy"/>
    <property type="match status" value="1"/>
</dbReference>
<evidence type="ECO:0000259" key="5">
    <source>
        <dbReference type="PROSITE" id="PS51471"/>
    </source>
</evidence>
<proteinExistence type="inferred from homology"/>
<evidence type="ECO:0000256" key="2">
    <source>
        <dbReference type="ARBA" id="ARBA00022723"/>
    </source>
</evidence>
<evidence type="ECO:0000256" key="3">
    <source>
        <dbReference type="ARBA" id="ARBA00023004"/>
    </source>
</evidence>
<dbReference type="InterPro" id="IPR044861">
    <property type="entry name" value="IPNS-like_FE2OG_OXY"/>
</dbReference>
<protein>
    <recommendedName>
        <fullName evidence="5">Fe2OG dioxygenase domain-containing protein</fullName>
    </recommendedName>
</protein>
<dbReference type="EMBL" id="OZ023707">
    <property type="protein sequence ID" value="CAK9877817.1"/>
    <property type="molecule type" value="Genomic_DNA"/>
</dbReference>
<gene>
    <name evidence="6" type="ORF">CSSPJE1EN2_LOCUS19642</name>
</gene>
<dbReference type="InterPro" id="IPR027443">
    <property type="entry name" value="IPNS-like_sf"/>
</dbReference>
<dbReference type="InterPro" id="IPR005123">
    <property type="entry name" value="Oxoglu/Fe-dep_dioxygenase_dom"/>
</dbReference>
<dbReference type="Gene3D" id="2.60.120.330">
    <property type="entry name" value="B-lactam Antibiotic, Isopenicillin N Synthase, Chain"/>
    <property type="match status" value="1"/>
</dbReference>
<organism evidence="6 7">
    <name type="scientific">Sphagnum jensenii</name>
    <dbReference type="NCBI Taxonomy" id="128206"/>
    <lineage>
        <taxon>Eukaryota</taxon>
        <taxon>Viridiplantae</taxon>
        <taxon>Streptophyta</taxon>
        <taxon>Embryophyta</taxon>
        <taxon>Bryophyta</taxon>
        <taxon>Sphagnophytina</taxon>
        <taxon>Sphagnopsida</taxon>
        <taxon>Sphagnales</taxon>
        <taxon>Sphagnaceae</taxon>
        <taxon>Sphagnum</taxon>
    </lineage>
</organism>
<keyword evidence="3 4" id="KW-0408">Iron</keyword>
<feature type="domain" description="Fe2OG dioxygenase" evidence="5">
    <location>
        <begin position="172"/>
        <end position="271"/>
    </location>
</feature>
<sequence>MASSISVKDISEMGAVKVPSKFILNATELATIVPHNYFSDEQVPVIDLAGLDDNSQGEATMAAIANACENWGFFQVETCFGTQHNTTPTNGYGHQFRKAKNRTDDWHDLFFQVQHPLTAKALANLPTTPAAYRDTMEKYADGVLKLMHQILEIFSTLLGLQPKYLEERFGNPIINTRTNFYPPCPQRHLVLGLAAHSDPNSMTVLFQDDTGGLQVKKGNHWVGVAPVPNALVINVGDQIQVLSNGRFQSVEHRVVTNTSTACLSLATFLHPNMDAILDPAAELVDASRPACYPLMKYGDYHAAFHAKGSGSKTLGKLVAT</sequence>
<keyword evidence="4" id="KW-0560">Oxidoreductase</keyword>
<evidence type="ECO:0000313" key="6">
    <source>
        <dbReference type="EMBL" id="CAK9877817.1"/>
    </source>
</evidence>
<accession>A0ABP1BP67</accession>
<keyword evidence="2 4" id="KW-0479">Metal-binding</keyword>